<evidence type="ECO:0000256" key="1">
    <source>
        <dbReference type="ARBA" id="ARBA00010049"/>
    </source>
</evidence>
<protein>
    <submittedName>
        <fullName evidence="4">Putative Pollen-specific protein C13</fullName>
    </submittedName>
</protein>
<dbReference type="EMBL" id="JAAARO010000012">
    <property type="protein sequence ID" value="KAF5739720.1"/>
    <property type="molecule type" value="Genomic_DNA"/>
</dbReference>
<dbReference type="InParanoid" id="A0A7J7D083"/>
<keyword evidence="5" id="KW-1185">Reference proteome</keyword>
<accession>A0A7J7D083</accession>
<comment type="caution">
    <text evidence="4">The sequence shown here is derived from an EMBL/GenBank/DDBJ whole genome shotgun (WGS) entry which is preliminary data.</text>
</comment>
<keyword evidence="3" id="KW-0812">Transmembrane</keyword>
<keyword evidence="3" id="KW-1133">Transmembrane helix</keyword>
<dbReference type="GO" id="GO:0005615">
    <property type="term" value="C:extracellular space"/>
    <property type="evidence" value="ECO:0007669"/>
    <property type="project" value="InterPro"/>
</dbReference>
<name>A0A7J7D083_TRIWF</name>
<evidence type="ECO:0000256" key="2">
    <source>
        <dbReference type="ARBA" id="ARBA00023157"/>
    </source>
</evidence>
<dbReference type="PROSITE" id="PS00925">
    <property type="entry name" value="OLEEI"/>
    <property type="match status" value="1"/>
</dbReference>
<dbReference type="Pfam" id="PF01190">
    <property type="entry name" value="Pollen_Ole_e_1"/>
    <property type="match status" value="1"/>
</dbReference>
<sequence length="210" mass="23368">MDPDPNPIRYKREIADGNGKPSGESTISHIQFHLILLHFFSRKIFTKTLEVMARALLLFALFVLPALVTAARPTRNPFAVEGCVYCDTCRAGFETPKTTYIAGATVRVECKDRKSLDLVYSKQGKTDSTGTYKIFVTEDHADQICDAMVVHSPQHDCKTPAAGRDRARVVLTRNNGIASDNRFANAMGFVKDEAVSGCTELLQQYQEFDN</sequence>
<keyword evidence="3" id="KW-0472">Membrane</keyword>
<evidence type="ECO:0000313" key="4">
    <source>
        <dbReference type="EMBL" id="KAF5739720.1"/>
    </source>
</evidence>
<keyword evidence="2" id="KW-1015">Disulfide bond</keyword>
<evidence type="ECO:0000256" key="3">
    <source>
        <dbReference type="SAM" id="Phobius"/>
    </source>
</evidence>
<evidence type="ECO:0000313" key="5">
    <source>
        <dbReference type="Proteomes" id="UP000593562"/>
    </source>
</evidence>
<gene>
    <name evidence="4" type="ORF">HS088_TW12G00930</name>
</gene>
<dbReference type="InterPro" id="IPR006040">
    <property type="entry name" value="Allergen_Ole_e_I_CS"/>
</dbReference>
<dbReference type="PANTHER" id="PTHR31614">
    <property type="entry name" value="PROTEIN DOWNSTREAM OF FLC-RELATED"/>
    <property type="match status" value="1"/>
</dbReference>
<dbReference type="InterPro" id="IPR006041">
    <property type="entry name" value="Pollen_Ole_e1_allergen"/>
</dbReference>
<organism evidence="4 5">
    <name type="scientific">Tripterygium wilfordii</name>
    <name type="common">Thunder God vine</name>
    <dbReference type="NCBI Taxonomy" id="458696"/>
    <lineage>
        <taxon>Eukaryota</taxon>
        <taxon>Viridiplantae</taxon>
        <taxon>Streptophyta</taxon>
        <taxon>Embryophyta</taxon>
        <taxon>Tracheophyta</taxon>
        <taxon>Spermatophyta</taxon>
        <taxon>Magnoliopsida</taxon>
        <taxon>eudicotyledons</taxon>
        <taxon>Gunneridae</taxon>
        <taxon>Pentapetalae</taxon>
        <taxon>rosids</taxon>
        <taxon>fabids</taxon>
        <taxon>Celastrales</taxon>
        <taxon>Celastraceae</taxon>
        <taxon>Tripterygium</taxon>
    </lineage>
</organism>
<dbReference type="Proteomes" id="UP000593562">
    <property type="component" value="Unassembled WGS sequence"/>
</dbReference>
<dbReference type="AlphaFoldDB" id="A0A7J7D083"/>
<proteinExistence type="inferred from homology"/>
<comment type="similarity">
    <text evidence="1">Belongs to the Ole e I family.</text>
</comment>
<feature type="transmembrane region" description="Helical" evidence="3">
    <location>
        <begin position="51"/>
        <end position="71"/>
    </location>
</feature>
<dbReference type="FunCoup" id="A0A7J7D083">
    <property type="interactions" value="537"/>
</dbReference>
<dbReference type="PANTHER" id="PTHR31614:SF5">
    <property type="entry name" value="ALLERGEN-LIKE PROTEIN BRSN20"/>
    <property type="match status" value="1"/>
</dbReference>
<reference evidence="4 5" key="1">
    <citation type="journal article" date="2020" name="Nat. Commun.">
        <title>Genome of Tripterygium wilfordii and identification of cytochrome P450 involved in triptolide biosynthesis.</title>
        <authorList>
            <person name="Tu L."/>
            <person name="Su P."/>
            <person name="Zhang Z."/>
            <person name="Gao L."/>
            <person name="Wang J."/>
            <person name="Hu T."/>
            <person name="Zhou J."/>
            <person name="Zhang Y."/>
            <person name="Zhao Y."/>
            <person name="Liu Y."/>
            <person name="Song Y."/>
            <person name="Tong Y."/>
            <person name="Lu Y."/>
            <person name="Yang J."/>
            <person name="Xu C."/>
            <person name="Jia M."/>
            <person name="Peters R.J."/>
            <person name="Huang L."/>
            <person name="Gao W."/>
        </authorList>
    </citation>
    <scope>NUCLEOTIDE SEQUENCE [LARGE SCALE GENOMIC DNA]</scope>
    <source>
        <strain evidence="5">cv. XIE 37</strain>
        <tissue evidence="4">Leaf</tissue>
    </source>
</reference>